<organism evidence="1 2">
    <name type="scientific">Nitrosomonas communis</name>
    <dbReference type="NCBI Taxonomy" id="44574"/>
    <lineage>
        <taxon>Bacteria</taxon>
        <taxon>Pseudomonadati</taxon>
        <taxon>Pseudomonadota</taxon>
        <taxon>Betaproteobacteria</taxon>
        <taxon>Nitrosomonadales</taxon>
        <taxon>Nitrosomonadaceae</taxon>
        <taxon>Nitrosomonas</taxon>
    </lineage>
</organism>
<comment type="caution">
    <text evidence="1">The sequence shown here is derived from an EMBL/GenBank/DDBJ whole genome shotgun (WGS) entry which is preliminary data.</text>
</comment>
<dbReference type="AlphaFoldDB" id="A0A5D3YA21"/>
<gene>
    <name evidence="1" type="ORF">BCL69_103815</name>
</gene>
<evidence type="ECO:0000313" key="2">
    <source>
        <dbReference type="Proteomes" id="UP000324176"/>
    </source>
</evidence>
<dbReference type="Proteomes" id="UP000324176">
    <property type="component" value="Unassembled WGS sequence"/>
</dbReference>
<reference evidence="1 2" key="1">
    <citation type="submission" date="2019-07" db="EMBL/GenBank/DDBJ databases">
        <title>Active sludge and wastewater microbial communities from Klosterneuburg, Austria.</title>
        <authorList>
            <person name="Wagner M."/>
        </authorList>
    </citation>
    <scope>NUCLEOTIDE SEQUENCE [LARGE SCALE GENOMIC DNA]</scope>
    <source>
        <strain evidence="1 2">Nm2</strain>
    </source>
</reference>
<accession>A0A5D3YA21</accession>
<proteinExistence type="predicted"/>
<dbReference type="EMBL" id="VNHT01000038">
    <property type="protein sequence ID" value="TYP84705.1"/>
    <property type="molecule type" value="Genomic_DNA"/>
</dbReference>
<protein>
    <submittedName>
        <fullName evidence="1">Uncharacterized protein</fullName>
    </submittedName>
</protein>
<evidence type="ECO:0000313" key="1">
    <source>
        <dbReference type="EMBL" id="TYP84705.1"/>
    </source>
</evidence>
<sequence length="143" mass="16026">MHDVEEESTSSTINLHEAYRKDFELIKNGAGMKKHQTQHCFPQQHTISIGKENQILMDMLTKAKNVAINLARTGHRVLDINIGSRNVRLTISPSNRCNLLGGAMIKISRVNGVEEKTMAANIDGVQVEWTTSTRLEPGQFITR</sequence>
<name>A0A5D3YA21_9PROT</name>